<comment type="caution">
    <text evidence="1">The sequence shown here is derived from an EMBL/GenBank/DDBJ whole genome shotgun (WGS) entry which is preliminary data.</text>
</comment>
<protein>
    <submittedName>
        <fullName evidence="1">Uncharacterized protein</fullName>
    </submittedName>
</protein>
<name>A0ACC0C1C5_CATRO</name>
<evidence type="ECO:0000313" key="2">
    <source>
        <dbReference type="Proteomes" id="UP001060085"/>
    </source>
</evidence>
<organism evidence="1 2">
    <name type="scientific">Catharanthus roseus</name>
    <name type="common">Madagascar periwinkle</name>
    <name type="synonym">Vinca rosea</name>
    <dbReference type="NCBI Taxonomy" id="4058"/>
    <lineage>
        <taxon>Eukaryota</taxon>
        <taxon>Viridiplantae</taxon>
        <taxon>Streptophyta</taxon>
        <taxon>Embryophyta</taxon>
        <taxon>Tracheophyta</taxon>
        <taxon>Spermatophyta</taxon>
        <taxon>Magnoliopsida</taxon>
        <taxon>eudicotyledons</taxon>
        <taxon>Gunneridae</taxon>
        <taxon>Pentapetalae</taxon>
        <taxon>asterids</taxon>
        <taxon>lamiids</taxon>
        <taxon>Gentianales</taxon>
        <taxon>Apocynaceae</taxon>
        <taxon>Rauvolfioideae</taxon>
        <taxon>Vinceae</taxon>
        <taxon>Catharanthinae</taxon>
        <taxon>Catharanthus</taxon>
    </lineage>
</organism>
<dbReference type="Proteomes" id="UP001060085">
    <property type="component" value="Linkage Group LG02"/>
</dbReference>
<sequence length="425" mass="48329">MDDYDLRGDLISDLPQSIIETILSKLPIKDAVRTSVLSSKWRYKWTTITHLEFSDKCVIDCYDRSVSEHLLVNFITHCLFLHDGPIHKFALSTSFLQNSPVIDQWLLFVSRNDIKEISIELGEGEWFRAPSCLFTCSKLTHLELVRCELDPPPSFKGFLFLKCLNLQQVLIPPDDIESLISSCPLLESLMLSYFDGLALTLRAPNLKYLSLEGEFKDICLENTPCLVDVSVVMYMTDDIAEHFENSSSCNFDKFLGGIPCLEKLVGQIYFTKYLSIGIERNKTYLKYVHLKSIELNQVSFEDIDEVLVLLRLIVSSPNLKELQLSGSSNAAAPITAPSDWDFWEKEGPMDGMFNKLKTVKLTDMSGMPHEMGFIEFILEHAPILEVMTIAPSSYTTDGRFNMLINLARFRRASAKAEVIFIQEEA</sequence>
<reference evidence="2" key="1">
    <citation type="journal article" date="2023" name="Nat. Plants">
        <title>Single-cell RNA sequencing provides a high-resolution roadmap for understanding the multicellular compartmentation of specialized metabolism.</title>
        <authorList>
            <person name="Sun S."/>
            <person name="Shen X."/>
            <person name="Li Y."/>
            <person name="Li Y."/>
            <person name="Wang S."/>
            <person name="Li R."/>
            <person name="Zhang H."/>
            <person name="Shen G."/>
            <person name="Guo B."/>
            <person name="Wei J."/>
            <person name="Xu J."/>
            <person name="St-Pierre B."/>
            <person name="Chen S."/>
            <person name="Sun C."/>
        </authorList>
    </citation>
    <scope>NUCLEOTIDE SEQUENCE [LARGE SCALE GENOMIC DNA]</scope>
</reference>
<keyword evidence="2" id="KW-1185">Reference proteome</keyword>
<proteinExistence type="predicted"/>
<evidence type="ECO:0000313" key="1">
    <source>
        <dbReference type="EMBL" id="KAI5678757.1"/>
    </source>
</evidence>
<dbReference type="EMBL" id="CM044702">
    <property type="protein sequence ID" value="KAI5678757.1"/>
    <property type="molecule type" value="Genomic_DNA"/>
</dbReference>
<accession>A0ACC0C1C5</accession>
<gene>
    <name evidence="1" type="ORF">M9H77_09707</name>
</gene>